<evidence type="ECO:0000259" key="4">
    <source>
        <dbReference type="Pfam" id="PF21537"/>
    </source>
</evidence>
<feature type="compositionally biased region" description="Low complexity" evidence="1">
    <location>
        <begin position="143"/>
        <end position="155"/>
    </location>
</feature>
<sequence>MEQSTDLGFQKFIRGIILVGFTMLLFKLIISGDITNFIAPKMLPFAYFATGVFLILGILQIWRSDSKEELDIYCDCGLDHSGKRSPIKSVLIYSLFLFPVLTGFMFPEVVLDSSVIAKRGINLGASNTSVEQNEKTSEDTVVEASASESSSSSTSSEAKSLDELFLEGLLNSEKIVVKDTEYQKITNYIETNLDKFVGKEIELTGFVYREPDFTPDQMAVSRFTVSCCVADLQVIGTMAKGEMATQLKNDQWVKVTGTINKTERNGLALPSIDIGQLEVIEAPSDPYIYIY</sequence>
<feature type="transmembrane region" description="Helical" evidence="2">
    <location>
        <begin position="42"/>
        <end position="62"/>
    </location>
</feature>
<gene>
    <name evidence="5" type="ORF">FS935_18910</name>
</gene>
<feature type="domain" description="DUF1980" evidence="3">
    <location>
        <begin position="13"/>
        <end position="122"/>
    </location>
</feature>
<feature type="transmembrane region" description="Helical" evidence="2">
    <location>
        <begin position="12"/>
        <end position="30"/>
    </location>
</feature>
<keyword evidence="2" id="KW-0472">Membrane</keyword>
<protein>
    <submittedName>
        <fullName evidence="5">TIGR03943 family protein</fullName>
    </submittedName>
</protein>
<dbReference type="Pfam" id="PF09323">
    <property type="entry name" value="DUF1980"/>
    <property type="match status" value="1"/>
</dbReference>
<organism evidence="5 6">
    <name type="scientific">Metabacillus litoralis</name>
    <dbReference type="NCBI Taxonomy" id="152268"/>
    <lineage>
        <taxon>Bacteria</taxon>
        <taxon>Bacillati</taxon>
        <taxon>Bacillota</taxon>
        <taxon>Bacilli</taxon>
        <taxon>Bacillales</taxon>
        <taxon>Bacillaceae</taxon>
        <taxon>Metabacillus</taxon>
    </lineage>
</organism>
<evidence type="ECO:0000259" key="3">
    <source>
        <dbReference type="Pfam" id="PF09323"/>
    </source>
</evidence>
<dbReference type="InterPro" id="IPR015402">
    <property type="entry name" value="DUF1980"/>
</dbReference>
<evidence type="ECO:0000313" key="5">
    <source>
        <dbReference type="EMBL" id="TXC85900.1"/>
    </source>
</evidence>
<dbReference type="NCBIfam" id="TIGR03943">
    <property type="entry name" value="TIGR03943 family putative permease subunit"/>
    <property type="match status" value="1"/>
</dbReference>
<dbReference type="EMBL" id="VOQF01000014">
    <property type="protein sequence ID" value="TXC85900.1"/>
    <property type="molecule type" value="Genomic_DNA"/>
</dbReference>
<name>A0A5C6VLL8_9BACI</name>
<feature type="region of interest" description="Disordered" evidence="1">
    <location>
        <begin position="127"/>
        <end position="155"/>
    </location>
</feature>
<dbReference type="InterPro" id="IPR048493">
    <property type="entry name" value="DUF1980_N"/>
</dbReference>
<keyword evidence="6" id="KW-1185">Reference proteome</keyword>
<dbReference type="Pfam" id="PF21537">
    <property type="entry name" value="DUF1980_C"/>
    <property type="match status" value="1"/>
</dbReference>
<dbReference type="InterPro" id="IPR048447">
    <property type="entry name" value="DUF1980_C"/>
</dbReference>
<accession>A0A5C6VLL8</accession>
<feature type="domain" description="DUF1980" evidence="4">
    <location>
        <begin position="165"/>
        <end position="289"/>
    </location>
</feature>
<dbReference type="Proteomes" id="UP000321363">
    <property type="component" value="Unassembled WGS sequence"/>
</dbReference>
<dbReference type="PANTHER" id="PTHR40047:SF1">
    <property type="entry name" value="UPF0703 PROTEIN YCGQ"/>
    <property type="match status" value="1"/>
</dbReference>
<proteinExistence type="predicted"/>
<dbReference type="RefSeq" id="WP_146950216.1">
    <property type="nucleotide sequence ID" value="NZ_VOQF01000014.1"/>
</dbReference>
<keyword evidence="2" id="KW-1133">Transmembrane helix</keyword>
<comment type="caution">
    <text evidence="5">The sequence shown here is derived from an EMBL/GenBank/DDBJ whole genome shotgun (WGS) entry which is preliminary data.</text>
</comment>
<dbReference type="PANTHER" id="PTHR40047">
    <property type="entry name" value="UPF0703 PROTEIN YCGQ"/>
    <property type="match status" value="1"/>
</dbReference>
<reference evidence="5 6" key="1">
    <citation type="journal article" date="2005" name="Int. J. Syst. Evol. Microbiol.">
        <title>Bacillus litoralis sp. nov., isolated from a tidal flat of the Yellow Sea in Korea.</title>
        <authorList>
            <person name="Yoon J.H."/>
            <person name="Oh T.K."/>
        </authorList>
    </citation>
    <scope>NUCLEOTIDE SEQUENCE [LARGE SCALE GENOMIC DNA]</scope>
    <source>
        <strain evidence="5 6">SW-211</strain>
    </source>
</reference>
<evidence type="ECO:0000313" key="6">
    <source>
        <dbReference type="Proteomes" id="UP000321363"/>
    </source>
</evidence>
<dbReference type="InterPro" id="IPR052955">
    <property type="entry name" value="UPF0703_membrane_permease"/>
</dbReference>
<dbReference type="OrthoDB" id="9770408at2"/>
<keyword evidence="2" id="KW-0812">Transmembrane</keyword>
<dbReference type="AlphaFoldDB" id="A0A5C6VLL8"/>
<evidence type="ECO:0000256" key="1">
    <source>
        <dbReference type="SAM" id="MobiDB-lite"/>
    </source>
</evidence>
<feature type="transmembrane region" description="Helical" evidence="2">
    <location>
        <begin position="90"/>
        <end position="111"/>
    </location>
</feature>
<evidence type="ECO:0000256" key="2">
    <source>
        <dbReference type="SAM" id="Phobius"/>
    </source>
</evidence>